<dbReference type="HOGENOM" id="CLU_008957_1_0_1"/>
<evidence type="ECO:0000256" key="3">
    <source>
        <dbReference type="SAM" id="Coils"/>
    </source>
</evidence>
<name>G7JK12_MEDTR</name>
<reference evidence="5 8" key="2">
    <citation type="journal article" date="2014" name="BMC Genomics">
        <title>An improved genome release (version Mt4.0) for the model legume Medicago truncatula.</title>
        <authorList>
            <person name="Tang H."/>
            <person name="Krishnakumar V."/>
            <person name="Bidwell S."/>
            <person name="Rosen B."/>
            <person name="Chan A."/>
            <person name="Zhou S."/>
            <person name="Gentzbittel L."/>
            <person name="Childs K.L."/>
            <person name="Yandell M."/>
            <person name="Gundlach H."/>
            <person name="Mayer K.F."/>
            <person name="Schwartz D.C."/>
            <person name="Town C.D."/>
        </authorList>
    </citation>
    <scope>GENOME REANNOTATION</scope>
    <source>
        <strain evidence="7 8">cv. Jemalong A17</strain>
    </source>
</reference>
<organism evidence="5 8">
    <name type="scientific">Medicago truncatula</name>
    <name type="common">Barrel medic</name>
    <name type="synonym">Medicago tribuloides</name>
    <dbReference type="NCBI Taxonomy" id="3880"/>
    <lineage>
        <taxon>Eukaryota</taxon>
        <taxon>Viridiplantae</taxon>
        <taxon>Streptophyta</taxon>
        <taxon>Embryophyta</taxon>
        <taxon>Tracheophyta</taxon>
        <taxon>Spermatophyta</taxon>
        <taxon>Magnoliopsida</taxon>
        <taxon>eudicotyledons</taxon>
        <taxon>Gunneridae</taxon>
        <taxon>Pentapetalae</taxon>
        <taxon>rosids</taxon>
        <taxon>fabids</taxon>
        <taxon>Fabales</taxon>
        <taxon>Fabaceae</taxon>
        <taxon>Papilionoideae</taxon>
        <taxon>50 kb inversion clade</taxon>
        <taxon>NPAAA clade</taxon>
        <taxon>Hologalegina</taxon>
        <taxon>IRL clade</taxon>
        <taxon>Trifolieae</taxon>
        <taxon>Medicago</taxon>
    </lineage>
</organism>
<dbReference type="InterPro" id="IPR008587">
    <property type="entry name" value="FPP_plant"/>
</dbReference>
<dbReference type="OrthoDB" id="1917992at2759"/>
<gene>
    <name evidence="7" type="primary">11439878</name>
    <name evidence="5" type="ordered locus">MTR_4g085570</name>
    <name evidence="6" type="ORF">MtrunA17_Chr4g0044561</name>
</gene>
<dbReference type="PANTHER" id="PTHR31580:SF8">
    <property type="entry name" value="FILAMENT-LIKE PROTEIN (DUF869)"/>
    <property type="match status" value="1"/>
</dbReference>
<evidence type="ECO:0000313" key="6">
    <source>
        <dbReference type="EMBL" id="RHN62172.1"/>
    </source>
</evidence>
<dbReference type="Gramene" id="rna24719">
    <property type="protein sequence ID" value="RHN62172.1"/>
    <property type="gene ID" value="gene24719"/>
</dbReference>
<evidence type="ECO:0000313" key="8">
    <source>
        <dbReference type="Proteomes" id="UP000002051"/>
    </source>
</evidence>
<evidence type="ECO:0000256" key="1">
    <source>
        <dbReference type="ARBA" id="ARBA00005921"/>
    </source>
</evidence>
<proteinExistence type="inferred from homology"/>
<keyword evidence="2 3" id="KW-0175">Coiled coil</keyword>
<evidence type="ECO:0000313" key="5">
    <source>
        <dbReference type="EMBL" id="AES90122.1"/>
    </source>
</evidence>
<dbReference type="EMBL" id="PSQE01000004">
    <property type="protein sequence ID" value="RHN62172.1"/>
    <property type="molecule type" value="Genomic_DNA"/>
</dbReference>
<dbReference type="AlphaFoldDB" id="G7JK12"/>
<dbReference type="Proteomes" id="UP000265566">
    <property type="component" value="Chromosome 4"/>
</dbReference>
<evidence type="ECO:0000313" key="7">
    <source>
        <dbReference type="EnsemblPlants" id="AES90122"/>
    </source>
</evidence>
<dbReference type="PaxDb" id="3880-AES90122"/>
<dbReference type="SUPFAM" id="SSF57997">
    <property type="entry name" value="Tropomyosin"/>
    <property type="match status" value="1"/>
</dbReference>
<feature type="coiled-coil region" evidence="3">
    <location>
        <begin position="111"/>
        <end position="198"/>
    </location>
</feature>
<dbReference type="Pfam" id="PF05911">
    <property type="entry name" value="FPP"/>
    <property type="match status" value="1"/>
</dbReference>
<dbReference type="PANTHER" id="PTHR31580">
    <property type="entry name" value="FILAMENT-LIKE PLANT PROTEIN 4"/>
    <property type="match status" value="1"/>
</dbReference>
<accession>G7JK12</accession>
<comment type="similarity">
    <text evidence="1">Belongs to the FPP family.</text>
</comment>
<dbReference type="eggNOG" id="ENOG502QRCS">
    <property type="taxonomic scope" value="Eukaryota"/>
</dbReference>
<reference evidence="7" key="3">
    <citation type="submission" date="2015-04" db="UniProtKB">
        <authorList>
            <consortium name="EnsemblPlants"/>
        </authorList>
    </citation>
    <scope>IDENTIFICATION</scope>
    <source>
        <strain evidence="7">cv. Jemalong A17</strain>
    </source>
</reference>
<feature type="region of interest" description="Disordered" evidence="4">
    <location>
        <begin position="673"/>
        <end position="697"/>
    </location>
</feature>
<evidence type="ECO:0000256" key="4">
    <source>
        <dbReference type="SAM" id="MobiDB-lite"/>
    </source>
</evidence>
<protein>
    <submittedName>
        <fullName evidence="5">Filament-plant-like protein, putative</fullName>
    </submittedName>
    <submittedName>
        <fullName evidence="6">Putative filament-like plant protein</fullName>
    </submittedName>
</protein>
<keyword evidence="8" id="KW-1185">Reference proteome</keyword>
<reference evidence="5 8" key="1">
    <citation type="journal article" date="2011" name="Nature">
        <title>The Medicago genome provides insight into the evolution of rhizobial symbioses.</title>
        <authorList>
            <person name="Young N.D."/>
            <person name="Debelle F."/>
            <person name="Oldroyd G.E."/>
            <person name="Geurts R."/>
            <person name="Cannon S.B."/>
            <person name="Udvardi M.K."/>
            <person name="Benedito V.A."/>
            <person name="Mayer K.F."/>
            <person name="Gouzy J."/>
            <person name="Schoof H."/>
            <person name="Van de Peer Y."/>
            <person name="Proost S."/>
            <person name="Cook D.R."/>
            <person name="Meyers B.C."/>
            <person name="Spannagl M."/>
            <person name="Cheung F."/>
            <person name="De Mita S."/>
            <person name="Krishnakumar V."/>
            <person name="Gundlach H."/>
            <person name="Zhou S."/>
            <person name="Mudge J."/>
            <person name="Bharti A.K."/>
            <person name="Murray J.D."/>
            <person name="Naoumkina M.A."/>
            <person name="Rosen B."/>
            <person name="Silverstein K.A."/>
            <person name="Tang H."/>
            <person name="Rombauts S."/>
            <person name="Zhao P.X."/>
            <person name="Zhou P."/>
            <person name="Barbe V."/>
            <person name="Bardou P."/>
            <person name="Bechner M."/>
            <person name="Bellec A."/>
            <person name="Berger A."/>
            <person name="Berges H."/>
            <person name="Bidwell S."/>
            <person name="Bisseling T."/>
            <person name="Choisne N."/>
            <person name="Couloux A."/>
            <person name="Denny R."/>
            <person name="Deshpande S."/>
            <person name="Dai X."/>
            <person name="Doyle J.J."/>
            <person name="Dudez A.M."/>
            <person name="Farmer A.D."/>
            <person name="Fouteau S."/>
            <person name="Franken C."/>
            <person name="Gibelin C."/>
            <person name="Gish J."/>
            <person name="Goldstein S."/>
            <person name="Gonzalez A.J."/>
            <person name="Green P.J."/>
            <person name="Hallab A."/>
            <person name="Hartog M."/>
            <person name="Hua A."/>
            <person name="Humphray S.J."/>
            <person name="Jeong D.H."/>
            <person name="Jing Y."/>
            <person name="Jocker A."/>
            <person name="Kenton S.M."/>
            <person name="Kim D.J."/>
            <person name="Klee K."/>
            <person name="Lai H."/>
            <person name="Lang C."/>
            <person name="Lin S."/>
            <person name="Macmil S.L."/>
            <person name="Magdelenat G."/>
            <person name="Matthews L."/>
            <person name="McCorrison J."/>
            <person name="Monaghan E.L."/>
            <person name="Mun J.H."/>
            <person name="Najar F.Z."/>
            <person name="Nicholson C."/>
            <person name="Noirot C."/>
            <person name="O'Bleness M."/>
            <person name="Paule C.R."/>
            <person name="Poulain J."/>
            <person name="Prion F."/>
            <person name="Qin B."/>
            <person name="Qu C."/>
            <person name="Retzel E.F."/>
            <person name="Riddle C."/>
            <person name="Sallet E."/>
            <person name="Samain S."/>
            <person name="Samson N."/>
            <person name="Sanders I."/>
            <person name="Saurat O."/>
            <person name="Scarpelli C."/>
            <person name="Schiex T."/>
            <person name="Segurens B."/>
            <person name="Severin A.J."/>
            <person name="Sherrier D.J."/>
            <person name="Shi R."/>
            <person name="Sims S."/>
            <person name="Singer S.R."/>
            <person name="Sinharoy S."/>
            <person name="Sterck L."/>
            <person name="Viollet A."/>
            <person name="Wang B.B."/>
            <person name="Wang K."/>
            <person name="Wang M."/>
            <person name="Wang X."/>
            <person name="Warfsmann J."/>
            <person name="Weissenbach J."/>
            <person name="White D.D."/>
            <person name="White J.D."/>
            <person name="Wiley G.B."/>
            <person name="Wincker P."/>
            <person name="Xing Y."/>
            <person name="Yang L."/>
            <person name="Yao Z."/>
            <person name="Ying F."/>
            <person name="Zhai J."/>
            <person name="Zhou L."/>
            <person name="Zuber A."/>
            <person name="Denarie J."/>
            <person name="Dixon R.A."/>
            <person name="May G.D."/>
            <person name="Schwartz D.C."/>
            <person name="Rogers J."/>
            <person name="Quetier F."/>
            <person name="Town C.D."/>
            <person name="Roe B.A."/>
        </authorList>
    </citation>
    <scope>NUCLEOTIDE SEQUENCE [LARGE SCALE GENOMIC DNA]</scope>
    <source>
        <strain evidence="5">A17</strain>
        <strain evidence="7 8">cv. Jemalong A17</strain>
    </source>
</reference>
<feature type="region of interest" description="Disordered" evidence="4">
    <location>
        <begin position="31"/>
        <end position="53"/>
    </location>
</feature>
<dbReference type="EMBL" id="CM001220">
    <property type="protein sequence ID" value="AES90122.1"/>
    <property type="molecule type" value="Genomic_DNA"/>
</dbReference>
<feature type="compositionally biased region" description="Basic and acidic residues" evidence="4">
    <location>
        <begin position="31"/>
        <end position="45"/>
    </location>
</feature>
<feature type="coiled-coil region" evidence="3">
    <location>
        <begin position="704"/>
        <end position="766"/>
    </location>
</feature>
<evidence type="ECO:0000256" key="2">
    <source>
        <dbReference type="ARBA" id="ARBA00023054"/>
    </source>
</evidence>
<reference evidence="6" key="4">
    <citation type="journal article" date="2018" name="Nat. Plants">
        <title>Whole-genome landscape of Medicago truncatula symbiotic genes.</title>
        <authorList>
            <person name="Pecrix Y."/>
            <person name="Gamas P."/>
            <person name="Carrere S."/>
        </authorList>
    </citation>
    <scope>NUCLEOTIDE SEQUENCE</scope>
    <source>
        <tissue evidence="6">Leaves</tissue>
    </source>
</reference>
<sequence>MNHKPWHWRKKSMEKTIFAADKVVSPSQIIEKEAHDLSTDKESGSKRSSRSLNEKLAKVLVDSPVGVKSDEDLDKKVHAEIVAPSDETLQEPLQPLSCVEEEQEQTPCVVIPNISKEHEKIQKELEEKLTEANKKIDELTAKNTCLSNALLSKEELIGDLLRCKQEADEEFKTLMTRLDSTEKENALLRYEFNTLEKELEIRKEEMDYSRQYADASHKQYLESSQKASKLEAECQRLRLVIQKRSPGLAGSVNRKNEIGTMRKETGMVRKKLNPNRDMLYKNNDVGNSTRVSQKSIGLMIKHIQDMDEENKALKRILNEKNSELDSSRFMYGETASRLSQAEILLRKFSENYKSMELARCYPTSNELPSMSNFDISSDDEAISSGSWANALISELEYLRVSEAKIQENNKAIEAQDMYSMDDFVEMEKRAIVSVNTPKEGYLSDVSGRELVPVEQDFDLGETNKEIQFKHTTNQNQFDWLQIVLNAMLKEKRISKRSLDELFDDIKIAFGCINRSNAPCKSEITQKSVDHGESDSFHVKSFSGFTEAVHRIIKLIEGIAPKSFICNNGPDCLEENQHSVSDLSPSPKSKDYFVHVFQWKVSDLNPLLHQLVHTCKNLLTGRADFENFAEEVAFALDWSINNCANSTNASIARDKIKKHFNSFLSVNENENQIDVDDKQSFRTPSDAHPDDKSDESNQHDFLEEIGKLKDDLRNTKSAKEDLEEKLLSVTNESENLKKQCHEAQNSIRSLESEIETLKESKAIIEEQIEKQMMINEDLDTQLTIAQAKLNAIFQKISSLEFELEDKKNSCEELEATCLELQLQLESIAKKESPTNGRCEVEKIYRTGWEITTASSKLAECQESIANLGKQLKALASSNEAALLEKVVSTTSSMAIPSQKKNLIKRSSLLNHMQAEDDVKEGMHKSVAKEESKIAEDAQQPPLIQSENGSVLQTDMTSKQNDRSNAKGHLAIVPRRKQGAFDFLRKLFLRRKKGRSRGTR</sequence>
<dbReference type="Proteomes" id="UP000002051">
    <property type="component" value="Chromosome 4"/>
</dbReference>
<dbReference type="EnsemblPlants" id="AES90122">
    <property type="protein sequence ID" value="AES90122"/>
    <property type="gene ID" value="MTR_4g085570"/>
</dbReference>
<dbReference type="OMA" id="NEVGMMR"/>
<dbReference type="STRING" id="3880.G7JK12"/>
<feature type="coiled-coil region" evidence="3">
    <location>
        <begin position="795"/>
        <end position="829"/>
    </location>
</feature>
<feature type="compositionally biased region" description="Basic and acidic residues" evidence="4">
    <location>
        <begin position="674"/>
        <end position="697"/>
    </location>
</feature>
<dbReference type="KEGG" id="mtr:11439878"/>
<dbReference type="ExpressionAtlas" id="G7JK12">
    <property type="expression patterns" value="differential"/>
</dbReference>